<keyword evidence="3" id="KW-1185">Reference proteome</keyword>
<dbReference type="EMBL" id="AZIM01030288">
    <property type="protein sequence ID" value="ETE56276.1"/>
    <property type="molecule type" value="Genomic_DNA"/>
</dbReference>
<accession>V8N2Z6</accession>
<dbReference type="AlphaFoldDB" id="V8N2Z6"/>
<proteinExistence type="predicted"/>
<evidence type="ECO:0000256" key="1">
    <source>
        <dbReference type="SAM" id="MobiDB-lite"/>
    </source>
</evidence>
<organism evidence="2 3">
    <name type="scientific">Ophiophagus hannah</name>
    <name type="common">King cobra</name>
    <name type="synonym">Naja hannah</name>
    <dbReference type="NCBI Taxonomy" id="8665"/>
    <lineage>
        <taxon>Eukaryota</taxon>
        <taxon>Metazoa</taxon>
        <taxon>Chordata</taxon>
        <taxon>Craniata</taxon>
        <taxon>Vertebrata</taxon>
        <taxon>Euteleostomi</taxon>
        <taxon>Lepidosauria</taxon>
        <taxon>Squamata</taxon>
        <taxon>Bifurcata</taxon>
        <taxon>Unidentata</taxon>
        <taxon>Episquamata</taxon>
        <taxon>Toxicofera</taxon>
        <taxon>Serpentes</taxon>
        <taxon>Colubroidea</taxon>
        <taxon>Elapidae</taxon>
        <taxon>Elapinae</taxon>
        <taxon>Ophiophagus</taxon>
    </lineage>
</organism>
<sequence>MKEGWEGRKEGRKEGKKEGREEGREERMKKRMKEGWQGVGLEDLQGPFPLCYSDKGMMDRKGRERQIKREGGKRGRNEGGTNEWKGKEETDEEGEREGRKMEKERIREGERNDG</sequence>
<feature type="compositionally biased region" description="Basic and acidic residues" evidence="1">
    <location>
        <begin position="56"/>
        <end position="77"/>
    </location>
</feature>
<feature type="region of interest" description="Disordered" evidence="1">
    <location>
        <begin position="1"/>
        <end position="114"/>
    </location>
</feature>
<gene>
    <name evidence="2" type="primary">CNGB1</name>
    <name evidence="2" type="ORF">L345_18014</name>
</gene>
<feature type="compositionally biased region" description="Basic and acidic residues" evidence="1">
    <location>
        <begin position="96"/>
        <end position="114"/>
    </location>
</feature>
<name>V8N2Z6_OPHHA</name>
<protein>
    <submittedName>
        <fullName evidence="2">Cyclic nucleotide-gated cation channel beta-1</fullName>
    </submittedName>
</protein>
<reference evidence="2 3" key="1">
    <citation type="journal article" date="2013" name="Proc. Natl. Acad. Sci. U.S.A.">
        <title>The king cobra genome reveals dynamic gene evolution and adaptation in the snake venom system.</title>
        <authorList>
            <person name="Vonk F.J."/>
            <person name="Casewell N.R."/>
            <person name="Henkel C.V."/>
            <person name="Heimberg A.M."/>
            <person name="Jansen H.J."/>
            <person name="McCleary R.J."/>
            <person name="Kerkkamp H.M."/>
            <person name="Vos R.A."/>
            <person name="Guerreiro I."/>
            <person name="Calvete J.J."/>
            <person name="Wuster W."/>
            <person name="Woods A.E."/>
            <person name="Logan J.M."/>
            <person name="Harrison R.A."/>
            <person name="Castoe T.A."/>
            <person name="de Koning A.P."/>
            <person name="Pollock D.D."/>
            <person name="Yandell M."/>
            <person name="Calderon D."/>
            <person name="Renjifo C."/>
            <person name="Currier R.B."/>
            <person name="Salgado D."/>
            <person name="Pla D."/>
            <person name="Sanz L."/>
            <person name="Hyder A.S."/>
            <person name="Ribeiro J.M."/>
            <person name="Arntzen J.W."/>
            <person name="van den Thillart G.E."/>
            <person name="Boetzer M."/>
            <person name="Pirovano W."/>
            <person name="Dirks R.P."/>
            <person name="Spaink H.P."/>
            <person name="Duboule D."/>
            <person name="McGlinn E."/>
            <person name="Kini R.M."/>
            <person name="Richardson M.K."/>
        </authorList>
    </citation>
    <scope>NUCLEOTIDE SEQUENCE</scope>
    <source>
        <tissue evidence="2">Blood</tissue>
    </source>
</reference>
<evidence type="ECO:0000313" key="2">
    <source>
        <dbReference type="EMBL" id="ETE56276.1"/>
    </source>
</evidence>
<feature type="non-terminal residue" evidence="2">
    <location>
        <position position="1"/>
    </location>
</feature>
<dbReference type="Proteomes" id="UP000018936">
    <property type="component" value="Unassembled WGS sequence"/>
</dbReference>
<evidence type="ECO:0000313" key="3">
    <source>
        <dbReference type="Proteomes" id="UP000018936"/>
    </source>
</evidence>
<comment type="caution">
    <text evidence="2">The sequence shown here is derived from an EMBL/GenBank/DDBJ whole genome shotgun (WGS) entry which is preliminary data.</text>
</comment>
<feature type="compositionally biased region" description="Basic and acidic residues" evidence="1">
    <location>
        <begin position="1"/>
        <end position="28"/>
    </location>
</feature>